<dbReference type="Proteomes" id="UP000241167">
    <property type="component" value="Unassembled WGS sequence"/>
</dbReference>
<comment type="caution">
    <text evidence="1">The sequence shown here is derived from an EMBL/GenBank/DDBJ whole genome shotgun (WGS) entry which is preliminary data.</text>
</comment>
<keyword evidence="2" id="KW-1185">Reference proteome</keyword>
<proteinExistence type="predicted"/>
<evidence type="ECO:0000313" key="2">
    <source>
        <dbReference type="Proteomes" id="UP000241167"/>
    </source>
</evidence>
<reference evidence="1 2" key="1">
    <citation type="submission" date="2018-03" db="EMBL/GenBank/DDBJ databases">
        <title>The draft genome of Sphingosinicella sp. GL-C-18.</title>
        <authorList>
            <person name="Liu L."/>
            <person name="Li L."/>
            <person name="Liang L."/>
            <person name="Zhang X."/>
            <person name="Wang T."/>
        </authorList>
    </citation>
    <scope>NUCLEOTIDE SEQUENCE [LARGE SCALE GENOMIC DNA]</scope>
    <source>
        <strain evidence="1 2">GL-C-18</strain>
    </source>
</reference>
<organism evidence="1 2">
    <name type="scientific">Allosphingosinicella deserti</name>
    <dbReference type="NCBI Taxonomy" id="2116704"/>
    <lineage>
        <taxon>Bacteria</taxon>
        <taxon>Pseudomonadati</taxon>
        <taxon>Pseudomonadota</taxon>
        <taxon>Alphaproteobacteria</taxon>
        <taxon>Sphingomonadales</taxon>
        <taxon>Sphingomonadaceae</taxon>
        <taxon>Allosphingosinicella</taxon>
    </lineage>
</organism>
<dbReference type="EMBL" id="PXYI01000003">
    <property type="protein sequence ID" value="PSJ40893.1"/>
    <property type="molecule type" value="Genomic_DNA"/>
</dbReference>
<sequence>MTNRPDLAESGAGHVAAPAIFWNRSMDVPLFISIFEVDAQRSARLGTAMQVARWQIASQSPSSVIQIVWRTPRHPRSTQHMAPRSPGGSG</sequence>
<evidence type="ECO:0000313" key="1">
    <source>
        <dbReference type="EMBL" id="PSJ40893.1"/>
    </source>
</evidence>
<name>A0A2P7QSF6_9SPHN</name>
<protein>
    <submittedName>
        <fullName evidence="1">Uncharacterized protein</fullName>
    </submittedName>
</protein>
<dbReference type="AlphaFoldDB" id="A0A2P7QSF6"/>
<accession>A0A2P7QSF6</accession>
<gene>
    <name evidence="1" type="ORF">C7I55_11505</name>
</gene>